<keyword evidence="1" id="KW-0378">Hydrolase</keyword>
<gene>
    <name evidence="3" type="ORF">Ctob_003763</name>
</gene>
<dbReference type="Proteomes" id="UP000037460">
    <property type="component" value="Unassembled WGS sequence"/>
</dbReference>
<dbReference type="PANTHER" id="PTHR46422:SF4">
    <property type="entry name" value="SERINE_THREONINE-PROTEIN PHOSPHATASE BSL3"/>
    <property type="match status" value="1"/>
</dbReference>
<comment type="caution">
    <text evidence="3">The sequence shown here is derived from an EMBL/GenBank/DDBJ whole genome shotgun (WGS) entry which is preliminary data.</text>
</comment>
<comment type="catalytic activity">
    <reaction evidence="1">
        <text>O-phospho-L-threonyl-[protein] + H2O = L-threonyl-[protein] + phosphate</text>
        <dbReference type="Rhea" id="RHEA:47004"/>
        <dbReference type="Rhea" id="RHEA-COMP:11060"/>
        <dbReference type="Rhea" id="RHEA-COMP:11605"/>
        <dbReference type="ChEBI" id="CHEBI:15377"/>
        <dbReference type="ChEBI" id="CHEBI:30013"/>
        <dbReference type="ChEBI" id="CHEBI:43474"/>
        <dbReference type="ChEBI" id="CHEBI:61977"/>
        <dbReference type="EC" id="3.1.3.16"/>
    </reaction>
</comment>
<proteinExistence type="inferred from homology"/>
<protein>
    <recommendedName>
        <fullName evidence="1">Serine/threonine-protein phosphatase</fullName>
        <ecNumber evidence="1">3.1.3.16</ecNumber>
    </recommendedName>
</protein>
<dbReference type="AlphaFoldDB" id="A0A0M0JFC0"/>
<dbReference type="Pfam" id="PF00149">
    <property type="entry name" value="Metallophos"/>
    <property type="match status" value="1"/>
</dbReference>
<dbReference type="Gene3D" id="3.60.21.10">
    <property type="match status" value="1"/>
</dbReference>
<accession>A0A0M0JFC0</accession>
<evidence type="ECO:0000256" key="1">
    <source>
        <dbReference type="RuleBase" id="RU004273"/>
    </source>
</evidence>
<name>A0A0M0JFC0_9EUKA</name>
<organism evidence="3 4">
    <name type="scientific">Chrysochromulina tobinii</name>
    <dbReference type="NCBI Taxonomy" id="1460289"/>
    <lineage>
        <taxon>Eukaryota</taxon>
        <taxon>Haptista</taxon>
        <taxon>Haptophyta</taxon>
        <taxon>Prymnesiophyceae</taxon>
        <taxon>Prymnesiales</taxon>
        <taxon>Chrysochromulinaceae</taxon>
        <taxon>Chrysochromulina</taxon>
    </lineage>
</organism>
<reference evidence="4" key="1">
    <citation type="journal article" date="2015" name="PLoS Genet.">
        <title>Genome Sequence and Transcriptome Analyses of Chrysochromulina tobin: Metabolic Tools for Enhanced Algal Fitness in the Prominent Order Prymnesiales (Haptophyceae).</title>
        <authorList>
            <person name="Hovde B.T."/>
            <person name="Deodato C.R."/>
            <person name="Hunsperger H.M."/>
            <person name="Ryken S.A."/>
            <person name="Yost W."/>
            <person name="Jha R.K."/>
            <person name="Patterson J."/>
            <person name="Monnat R.J. Jr."/>
            <person name="Barlow S.B."/>
            <person name="Starkenburg S.R."/>
            <person name="Cattolico R.A."/>
        </authorList>
    </citation>
    <scope>NUCLEOTIDE SEQUENCE</scope>
    <source>
        <strain evidence="4">CCMP291</strain>
    </source>
</reference>
<keyword evidence="4" id="KW-1185">Reference proteome</keyword>
<sequence length="228" mass="25319">MWTTSSLVPLKAPLKIFGDLHGQFGDLQRFFAAFGSPNAYTGDVDYCSYLFLGDYVDRGKHSLEVVALLLALKICHPSRVTLLRGNHEDPQVNAHYGFRQECMRRCRDGAHVWTAINQVFEMMPVAALIDDVVLAVHGGIGESLQNLDQLRELPRPVSVNLSQRNVLNETQTVLSAAIRIRGVPIRSSPNTVAFAPDRVRAFCAANGLKLILRAHQCVQDGFEWCACD</sequence>
<evidence type="ECO:0000313" key="3">
    <source>
        <dbReference type="EMBL" id="KOO24933.1"/>
    </source>
</evidence>
<evidence type="ECO:0000259" key="2">
    <source>
        <dbReference type="PROSITE" id="PS00125"/>
    </source>
</evidence>
<dbReference type="InterPro" id="IPR004843">
    <property type="entry name" value="Calcineurin-like_PHP"/>
</dbReference>
<comment type="similarity">
    <text evidence="1">Belongs to the PPP phosphatase family.</text>
</comment>
<dbReference type="InterPro" id="IPR029052">
    <property type="entry name" value="Metallo-depent_PP-like"/>
</dbReference>
<evidence type="ECO:0000313" key="4">
    <source>
        <dbReference type="Proteomes" id="UP000037460"/>
    </source>
</evidence>
<dbReference type="PANTHER" id="PTHR46422">
    <property type="entry name" value="SERINE/THREONINE-PROTEIN PHOSPHATASE BSL3"/>
    <property type="match status" value="1"/>
</dbReference>
<feature type="domain" description="Serine/threonine specific protein phosphatases" evidence="2">
    <location>
        <begin position="83"/>
        <end position="88"/>
    </location>
</feature>
<dbReference type="GO" id="GO:0004722">
    <property type="term" value="F:protein serine/threonine phosphatase activity"/>
    <property type="evidence" value="ECO:0007669"/>
    <property type="project" value="UniProtKB-EC"/>
</dbReference>
<dbReference type="SMART" id="SM00156">
    <property type="entry name" value="PP2Ac"/>
    <property type="match status" value="1"/>
</dbReference>
<dbReference type="PROSITE" id="PS00125">
    <property type="entry name" value="SER_THR_PHOSPHATASE"/>
    <property type="match status" value="1"/>
</dbReference>
<dbReference type="EC" id="3.1.3.16" evidence="1"/>
<dbReference type="PRINTS" id="PR00114">
    <property type="entry name" value="STPHPHTASE"/>
</dbReference>
<dbReference type="EMBL" id="JWZX01003036">
    <property type="protein sequence ID" value="KOO24933.1"/>
    <property type="molecule type" value="Genomic_DNA"/>
</dbReference>
<dbReference type="InterPro" id="IPR006186">
    <property type="entry name" value="Ser/Thr-sp_prot-phosphatase"/>
</dbReference>
<dbReference type="SUPFAM" id="SSF56300">
    <property type="entry name" value="Metallo-dependent phosphatases"/>
    <property type="match status" value="1"/>
</dbReference>
<dbReference type="OrthoDB" id="309851at2759"/>